<organism evidence="1 2">
    <name type="scientific">Eumeta variegata</name>
    <name type="common">Bagworm moth</name>
    <name type="synonym">Eumeta japonica</name>
    <dbReference type="NCBI Taxonomy" id="151549"/>
    <lineage>
        <taxon>Eukaryota</taxon>
        <taxon>Metazoa</taxon>
        <taxon>Ecdysozoa</taxon>
        <taxon>Arthropoda</taxon>
        <taxon>Hexapoda</taxon>
        <taxon>Insecta</taxon>
        <taxon>Pterygota</taxon>
        <taxon>Neoptera</taxon>
        <taxon>Endopterygota</taxon>
        <taxon>Lepidoptera</taxon>
        <taxon>Glossata</taxon>
        <taxon>Ditrysia</taxon>
        <taxon>Tineoidea</taxon>
        <taxon>Psychidae</taxon>
        <taxon>Oiketicinae</taxon>
        <taxon>Eumeta</taxon>
    </lineage>
</organism>
<proteinExistence type="predicted"/>
<name>A0A4C1WQJ1_EUMVA</name>
<protein>
    <submittedName>
        <fullName evidence="1">Uncharacterized protein</fullName>
    </submittedName>
</protein>
<gene>
    <name evidence="1" type="ORF">EVAR_39330_1</name>
</gene>
<keyword evidence="2" id="KW-1185">Reference proteome</keyword>
<evidence type="ECO:0000313" key="1">
    <source>
        <dbReference type="EMBL" id="GBP52792.1"/>
    </source>
</evidence>
<accession>A0A4C1WQJ1</accession>
<dbReference type="EMBL" id="BGZK01000610">
    <property type="protein sequence ID" value="GBP52792.1"/>
    <property type="molecule type" value="Genomic_DNA"/>
</dbReference>
<comment type="caution">
    <text evidence="1">The sequence shown here is derived from an EMBL/GenBank/DDBJ whole genome shotgun (WGS) entry which is preliminary data.</text>
</comment>
<sequence>MRSIGDIAQWAVPIAARAVIHGAPSKSFDTSGHLECSRRSGWRPRAVSYYRITQTTIGSPRLHRIYPIGRLPGDLLVYVNIGRVSSGVIGLA</sequence>
<dbReference type="Proteomes" id="UP000299102">
    <property type="component" value="Unassembled WGS sequence"/>
</dbReference>
<reference evidence="1 2" key="1">
    <citation type="journal article" date="2019" name="Commun. Biol.">
        <title>The bagworm genome reveals a unique fibroin gene that provides high tensile strength.</title>
        <authorList>
            <person name="Kono N."/>
            <person name="Nakamura H."/>
            <person name="Ohtoshi R."/>
            <person name="Tomita M."/>
            <person name="Numata K."/>
            <person name="Arakawa K."/>
        </authorList>
    </citation>
    <scope>NUCLEOTIDE SEQUENCE [LARGE SCALE GENOMIC DNA]</scope>
</reference>
<evidence type="ECO:0000313" key="2">
    <source>
        <dbReference type="Proteomes" id="UP000299102"/>
    </source>
</evidence>
<dbReference type="AlphaFoldDB" id="A0A4C1WQJ1"/>